<dbReference type="PANTHER" id="PTHR46028:SF2">
    <property type="entry name" value="KYNURENINE 3-MONOOXYGENASE"/>
    <property type="match status" value="1"/>
</dbReference>
<keyword evidence="9" id="KW-1185">Reference proteome</keyword>
<dbReference type="AlphaFoldDB" id="A0A9P8HWT8"/>
<dbReference type="PRINTS" id="PR00420">
    <property type="entry name" value="RNGMNOXGNASE"/>
</dbReference>
<dbReference type="PANTHER" id="PTHR46028">
    <property type="entry name" value="KYNURENINE 3-MONOOXYGENASE"/>
    <property type="match status" value="1"/>
</dbReference>
<evidence type="ECO:0000313" key="9">
    <source>
        <dbReference type="Proteomes" id="UP000698800"/>
    </source>
</evidence>
<dbReference type="OrthoDB" id="10053569at2759"/>
<keyword evidence="3" id="KW-0274">FAD</keyword>
<organism evidence="8 9">
    <name type="scientific">Glutinoglossum americanum</name>
    <dbReference type="NCBI Taxonomy" id="1670608"/>
    <lineage>
        <taxon>Eukaryota</taxon>
        <taxon>Fungi</taxon>
        <taxon>Dikarya</taxon>
        <taxon>Ascomycota</taxon>
        <taxon>Pezizomycotina</taxon>
        <taxon>Geoglossomycetes</taxon>
        <taxon>Geoglossales</taxon>
        <taxon>Geoglossaceae</taxon>
        <taxon>Glutinoglossum</taxon>
    </lineage>
</organism>
<keyword evidence="6" id="KW-0503">Monooxygenase</keyword>
<dbReference type="EMBL" id="JAGHQL010000171">
    <property type="protein sequence ID" value="KAH0536956.1"/>
    <property type="molecule type" value="Genomic_DNA"/>
</dbReference>
<dbReference type="GO" id="GO:0070189">
    <property type="term" value="P:kynurenine metabolic process"/>
    <property type="evidence" value="ECO:0007669"/>
    <property type="project" value="TreeGrafter"/>
</dbReference>
<accession>A0A9P8HWT8</accession>
<dbReference type="GO" id="GO:0005741">
    <property type="term" value="C:mitochondrial outer membrane"/>
    <property type="evidence" value="ECO:0007669"/>
    <property type="project" value="TreeGrafter"/>
</dbReference>
<name>A0A9P8HWT8_9PEZI</name>
<evidence type="ECO:0000256" key="2">
    <source>
        <dbReference type="ARBA" id="ARBA00022630"/>
    </source>
</evidence>
<dbReference type="GO" id="GO:0004502">
    <property type="term" value="F:kynurenine 3-monooxygenase activity"/>
    <property type="evidence" value="ECO:0007669"/>
    <property type="project" value="TreeGrafter"/>
</dbReference>
<dbReference type="InterPro" id="IPR002938">
    <property type="entry name" value="FAD-bd"/>
</dbReference>
<evidence type="ECO:0000256" key="6">
    <source>
        <dbReference type="ARBA" id="ARBA00023033"/>
    </source>
</evidence>
<dbReference type="GO" id="GO:0071949">
    <property type="term" value="F:FAD binding"/>
    <property type="evidence" value="ECO:0007669"/>
    <property type="project" value="InterPro"/>
</dbReference>
<dbReference type="Pfam" id="PF01494">
    <property type="entry name" value="FAD_binding_3"/>
    <property type="match status" value="1"/>
</dbReference>
<feature type="domain" description="FAD-binding" evidence="7">
    <location>
        <begin position="60"/>
        <end position="326"/>
    </location>
</feature>
<evidence type="ECO:0000259" key="7">
    <source>
        <dbReference type="Pfam" id="PF01494"/>
    </source>
</evidence>
<comment type="caution">
    <text evidence="8">The sequence shown here is derived from an EMBL/GenBank/DDBJ whole genome shotgun (WGS) entry which is preliminary data.</text>
</comment>
<proteinExistence type="predicted"/>
<evidence type="ECO:0000256" key="1">
    <source>
        <dbReference type="ARBA" id="ARBA00001974"/>
    </source>
</evidence>
<dbReference type="Proteomes" id="UP000698800">
    <property type="component" value="Unassembled WGS sequence"/>
</dbReference>
<sequence length="443" mass="49743">MPMYGRMIHSSDPNGNLTQEAQVYDVHGEVCSSFPQILPSATFISGASKRLIATSLIRNKKSIHAVDRAGLNKCLLDELEAMPNVKLFFNHKLTGADFRTKAAWFEVQEEDTSKPRALEIGVQFDFLIGADGAHSATRYHLMKFVRMTYQQAYIDTLWCEFTIPPLPVEEGGGYRLSPNHLHIWPGKQFMFIAIPGPNNSFTCTLFLPSHQSSYLSEIPILVEPFFAQHFPGVTPSLITPEALQHQFSHNPHLPLISIKCTPYHYASSCVILGDAAHAMVPFYGQGMNAGLEDVRVLFEQFLDVTDFADPAARESALDAYTKHRHPDLVAINDLAMRNYDEMRAGVTSRLYLFRKWVEERVSLYLPASGWRTQYVRVSFGNERYSDVVKKAEWQGRVLKGVIWGGSAAVGLGVMWAVWRRQEKGVGLLGKWLGYLSRVGGVEG</sequence>
<reference evidence="8" key="1">
    <citation type="submission" date="2021-03" db="EMBL/GenBank/DDBJ databases">
        <title>Comparative genomics and phylogenomic investigation of the class Geoglossomycetes provide insights into ecological specialization and systematics.</title>
        <authorList>
            <person name="Melie T."/>
            <person name="Pirro S."/>
            <person name="Miller A.N."/>
            <person name="Quandt A."/>
        </authorList>
    </citation>
    <scope>NUCLEOTIDE SEQUENCE</scope>
    <source>
        <strain evidence="8">GBOQ0MN5Z8</strain>
    </source>
</reference>
<dbReference type="SUPFAM" id="SSF51905">
    <property type="entry name" value="FAD/NAD(P)-binding domain"/>
    <property type="match status" value="1"/>
</dbReference>
<evidence type="ECO:0000256" key="4">
    <source>
        <dbReference type="ARBA" id="ARBA00022857"/>
    </source>
</evidence>
<gene>
    <name evidence="8" type="ORF">FGG08_006221</name>
</gene>
<dbReference type="InterPro" id="IPR036188">
    <property type="entry name" value="FAD/NAD-bd_sf"/>
</dbReference>
<protein>
    <recommendedName>
        <fullName evidence="7">FAD-binding domain-containing protein</fullName>
    </recommendedName>
</protein>
<keyword evidence="5" id="KW-0560">Oxidoreductase</keyword>
<comment type="cofactor">
    <cofactor evidence="1">
        <name>FAD</name>
        <dbReference type="ChEBI" id="CHEBI:57692"/>
    </cofactor>
</comment>
<keyword evidence="4" id="KW-0521">NADP</keyword>
<evidence type="ECO:0000313" key="8">
    <source>
        <dbReference type="EMBL" id="KAH0536956.1"/>
    </source>
</evidence>
<dbReference type="Gene3D" id="3.50.50.60">
    <property type="entry name" value="FAD/NAD(P)-binding domain"/>
    <property type="match status" value="1"/>
</dbReference>
<keyword evidence="2" id="KW-0285">Flavoprotein</keyword>
<evidence type="ECO:0000256" key="3">
    <source>
        <dbReference type="ARBA" id="ARBA00022827"/>
    </source>
</evidence>
<evidence type="ECO:0000256" key="5">
    <source>
        <dbReference type="ARBA" id="ARBA00023002"/>
    </source>
</evidence>